<reference evidence="1 2" key="1">
    <citation type="submission" date="2017-11" db="EMBL/GenBank/DDBJ databases">
        <title>De novo assembly and phasing of dikaryotic genomes from two isolates of Puccinia coronata f. sp. avenae, the causal agent of oat crown rust.</title>
        <authorList>
            <person name="Miller M.E."/>
            <person name="Zhang Y."/>
            <person name="Omidvar V."/>
            <person name="Sperschneider J."/>
            <person name="Schwessinger B."/>
            <person name="Raley C."/>
            <person name="Palmer J.M."/>
            <person name="Garnica D."/>
            <person name="Upadhyaya N."/>
            <person name="Rathjen J."/>
            <person name="Taylor J.M."/>
            <person name="Park R.F."/>
            <person name="Dodds P.N."/>
            <person name="Hirsch C.D."/>
            <person name="Kianian S.F."/>
            <person name="Figueroa M."/>
        </authorList>
    </citation>
    <scope>NUCLEOTIDE SEQUENCE [LARGE SCALE GENOMIC DNA]</scope>
    <source>
        <strain evidence="1">12SD80</strain>
    </source>
</reference>
<dbReference type="Proteomes" id="UP000235392">
    <property type="component" value="Unassembled WGS sequence"/>
</dbReference>
<comment type="caution">
    <text evidence="1">The sequence shown here is derived from an EMBL/GenBank/DDBJ whole genome shotgun (WGS) entry which is preliminary data.</text>
</comment>
<accession>A0A2N5SKP8</accession>
<gene>
    <name evidence="1" type="ORF">PCASD_22198</name>
</gene>
<organism evidence="1 2">
    <name type="scientific">Puccinia coronata f. sp. avenae</name>
    <dbReference type="NCBI Taxonomy" id="200324"/>
    <lineage>
        <taxon>Eukaryota</taxon>
        <taxon>Fungi</taxon>
        <taxon>Dikarya</taxon>
        <taxon>Basidiomycota</taxon>
        <taxon>Pucciniomycotina</taxon>
        <taxon>Pucciniomycetes</taxon>
        <taxon>Pucciniales</taxon>
        <taxon>Pucciniaceae</taxon>
        <taxon>Puccinia</taxon>
    </lineage>
</organism>
<evidence type="ECO:0000313" key="1">
    <source>
        <dbReference type="EMBL" id="PLW13807.1"/>
    </source>
</evidence>
<name>A0A2N5SKP8_9BASI</name>
<dbReference type="EMBL" id="PGCI01000840">
    <property type="protein sequence ID" value="PLW13807.1"/>
    <property type="molecule type" value="Genomic_DNA"/>
</dbReference>
<sequence length="244" mass="26941">MKSVLKAKELYQLVLGKEPTKVRGKEGKVYEVDQSLRLDKAHTLIIAQVHSSISGHVCKDGGNNNPQKLWTNILEFGASKKEANFWDQVAVLQLLDANTTRKFASTATSTTSASKVTYESVLKMLNSQVKANTTVALKKPVLQTNKAKVLLTFPQGLHLPNNKTHSADQCFSLHPELLTEFCKRKKEQEAAKAHFAMLEHPSMFNVEANNTQSDAVNKLVASFNTLSAELDNHSDGHKSEASLL</sequence>
<dbReference type="AlphaFoldDB" id="A0A2N5SKP8"/>
<evidence type="ECO:0000313" key="2">
    <source>
        <dbReference type="Proteomes" id="UP000235392"/>
    </source>
</evidence>
<proteinExistence type="predicted"/>
<protein>
    <submittedName>
        <fullName evidence="1">Uncharacterized protein</fullName>
    </submittedName>
</protein>